<evidence type="ECO:0000313" key="1">
    <source>
        <dbReference type="EMBL" id="SCB17342.1"/>
    </source>
</evidence>
<dbReference type="Proteomes" id="UP000199184">
    <property type="component" value="Unassembled WGS sequence"/>
</dbReference>
<accession>A0A1C3UPG8</accession>
<keyword evidence="2" id="KW-1185">Reference proteome</keyword>
<evidence type="ECO:0000313" key="2">
    <source>
        <dbReference type="Proteomes" id="UP000199184"/>
    </source>
</evidence>
<protein>
    <submittedName>
        <fullName evidence="1">Uncharacterized protein</fullName>
    </submittedName>
</protein>
<proteinExistence type="predicted"/>
<gene>
    <name evidence="1" type="ORF">GA0061098_1002248</name>
</gene>
<dbReference type="AlphaFoldDB" id="A0A1C3UPG8"/>
<name>A0A1C3UPG8_9BRAD</name>
<sequence>MVLHKVKLIAGETGQLIIAQISGDTPPKFINRCGGLKIGAR</sequence>
<organism evidence="1 2">
    <name type="scientific">Bradyrhizobium shewense</name>
    <dbReference type="NCBI Taxonomy" id="1761772"/>
    <lineage>
        <taxon>Bacteria</taxon>
        <taxon>Pseudomonadati</taxon>
        <taxon>Pseudomonadota</taxon>
        <taxon>Alphaproteobacteria</taxon>
        <taxon>Hyphomicrobiales</taxon>
        <taxon>Nitrobacteraceae</taxon>
        <taxon>Bradyrhizobium</taxon>
    </lineage>
</organism>
<reference evidence="2" key="1">
    <citation type="submission" date="2016-08" db="EMBL/GenBank/DDBJ databases">
        <authorList>
            <person name="Varghese N."/>
            <person name="Submissions Spin"/>
        </authorList>
    </citation>
    <scope>NUCLEOTIDE SEQUENCE [LARGE SCALE GENOMIC DNA]</scope>
    <source>
        <strain evidence="2">ERR11</strain>
    </source>
</reference>
<dbReference type="EMBL" id="FMAI01000002">
    <property type="protein sequence ID" value="SCB17342.1"/>
    <property type="molecule type" value="Genomic_DNA"/>
</dbReference>